<dbReference type="FunFam" id="3.30.70.330:FF:000091">
    <property type="entry name" value="Polyadenylate-binding protein"/>
    <property type="match status" value="1"/>
</dbReference>
<dbReference type="CDD" id="cd12378">
    <property type="entry name" value="RRM1_I_PABPs"/>
    <property type="match status" value="1"/>
</dbReference>
<dbReference type="InterPro" id="IPR000504">
    <property type="entry name" value="RRM_dom"/>
</dbReference>
<dbReference type="SMART" id="SM00361">
    <property type="entry name" value="RRM_1"/>
    <property type="match status" value="3"/>
</dbReference>
<dbReference type="SMART" id="SM00360">
    <property type="entry name" value="RRM"/>
    <property type="match status" value="4"/>
</dbReference>
<evidence type="ECO:0000313" key="11">
    <source>
        <dbReference type="Proteomes" id="UP000801492"/>
    </source>
</evidence>
<accession>A0A8K0DK53</accession>
<evidence type="ECO:0000256" key="1">
    <source>
        <dbReference type="ARBA" id="ARBA00004496"/>
    </source>
</evidence>
<dbReference type="InterPro" id="IPR012677">
    <property type="entry name" value="Nucleotide-bd_a/b_plait_sf"/>
</dbReference>
<comment type="function">
    <text evidence="7">Binds the poly(A) tail of mRNA.</text>
</comment>
<feature type="domain" description="RRM" evidence="8">
    <location>
        <begin position="12"/>
        <end position="90"/>
    </location>
</feature>
<evidence type="ECO:0000256" key="2">
    <source>
        <dbReference type="ARBA" id="ARBA00008557"/>
    </source>
</evidence>
<keyword evidence="11" id="KW-1185">Reference proteome</keyword>
<dbReference type="InterPro" id="IPR002004">
    <property type="entry name" value="PABP_HYD_C"/>
</dbReference>
<dbReference type="FunFam" id="3.30.70.330:FF:000003">
    <property type="entry name" value="Polyadenylate-binding protein"/>
    <property type="match status" value="1"/>
</dbReference>
<keyword evidence="5 6" id="KW-0694">RNA-binding</keyword>
<dbReference type="EMBL" id="VTPC01000674">
    <property type="protein sequence ID" value="KAF2904806.1"/>
    <property type="molecule type" value="Genomic_DNA"/>
</dbReference>
<dbReference type="PROSITE" id="PS50102">
    <property type="entry name" value="RRM"/>
    <property type="match status" value="4"/>
</dbReference>
<reference evidence="10" key="1">
    <citation type="submission" date="2019-08" db="EMBL/GenBank/DDBJ databases">
        <title>The genome of the North American firefly Photinus pyralis.</title>
        <authorList>
            <consortium name="Photinus pyralis genome working group"/>
            <person name="Fallon T.R."/>
            <person name="Sander Lower S.E."/>
            <person name="Weng J.-K."/>
        </authorList>
    </citation>
    <scope>NUCLEOTIDE SEQUENCE</scope>
    <source>
        <strain evidence="10">TRF0915ILg1</strain>
        <tissue evidence="10">Whole body</tissue>
    </source>
</reference>
<evidence type="ECO:0000256" key="3">
    <source>
        <dbReference type="ARBA" id="ARBA00022490"/>
    </source>
</evidence>
<dbReference type="Proteomes" id="UP000801492">
    <property type="component" value="Unassembled WGS sequence"/>
</dbReference>
<proteinExistence type="inferred from homology"/>
<dbReference type="PROSITE" id="PS51309">
    <property type="entry name" value="PABC"/>
    <property type="match status" value="1"/>
</dbReference>
<dbReference type="InterPro" id="IPR006515">
    <property type="entry name" value="PABP_1234"/>
</dbReference>
<comment type="subcellular location">
    <subcellularLocation>
        <location evidence="1 7">Cytoplasm</location>
    </subcellularLocation>
</comment>
<feature type="domain" description="RRM" evidence="8">
    <location>
        <begin position="296"/>
        <end position="372"/>
    </location>
</feature>
<dbReference type="Gene3D" id="3.30.70.330">
    <property type="match status" value="4"/>
</dbReference>
<dbReference type="Pfam" id="PF00076">
    <property type="entry name" value="RRM_1"/>
    <property type="match status" value="4"/>
</dbReference>
<dbReference type="InterPro" id="IPR035979">
    <property type="entry name" value="RBD_domain_sf"/>
</dbReference>
<evidence type="ECO:0000256" key="7">
    <source>
        <dbReference type="RuleBase" id="RU362004"/>
    </source>
</evidence>
<evidence type="ECO:0000313" key="10">
    <source>
        <dbReference type="EMBL" id="KAF2904806.1"/>
    </source>
</evidence>
<organism evidence="10 11">
    <name type="scientific">Ignelater luminosus</name>
    <name type="common">Cucubano</name>
    <name type="synonym">Pyrophorus luminosus</name>
    <dbReference type="NCBI Taxonomy" id="2038154"/>
    <lineage>
        <taxon>Eukaryota</taxon>
        <taxon>Metazoa</taxon>
        <taxon>Ecdysozoa</taxon>
        <taxon>Arthropoda</taxon>
        <taxon>Hexapoda</taxon>
        <taxon>Insecta</taxon>
        <taxon>Pterygota</taxon>
        <taxon>Neoptera</taxon>
        <taxon>Endopterygota</taxon>
        <taxon>Coleoptera</taxon>
        <taxon>Polyphaga</taxon>
        <taxon>Elateriformia</taxon>
        <taxon>Elateroidea</taxon>
        <taxon>Elateridae</taxon>
        <taxon>Agrypninae</taxon>
        <taxon>Pyrophorini</taxon>
        <taxon>Ignelater</taxon>
    </lineage>
</organism>
<feature type="domain" description="PABC" evidence="9">
    <location>
        <begin position="507"/>
        <end position="584"/>
    </location>
</feature>
<gene>
    <name evidence="10" type="ORF">ILUMI_01371</name>
</gene>
<dbReference type="CDD" id="cd12381">
    <property type="entry name" value="RRM4_I_PABPs"/>
    <property type="match status" value="1"/>
</dbReference>
<protein>
    <recommendedName>
        <fullName evidence="7">Polyadenylate-binding protein</fullName>
        <shortName evidence="7">PABP</shortName>
    </recommendedName>
</protein>
<dbReference type="InterPro" id="IPR036053">
    <property type="entry name" value="PABP-dom"/>
</dbReference>
<evidence type="ECO:0000259" key="9">
    <source>
        <dbReference type="PROSITE" id="PS51309"/>
    </source>
</evidence>
<dbReference type="SUPFAM" id="SSF54928">
    <property type="entry name" value="RNA-binding domain, RBD"/>
    <property type="match status" value="2"/>
</dbReference>
<evidence type="ECO:0000256" key="4">
    <source>
        <dbReference type="ARBA" id="ARBA00022737"/>
    </source>
</evidence>
<dbReference type="AlphaFoldDB" id="A0A8K0DK53"/>
<dbReference type="GO" id="GO:0003723">
    <property type="term" value="F:RNA binding"/>
    <property type="evidence" value="ECO:0007669"/>
    <property type="project" value="UniProtKB-UniRule"/>
</dbReference>
<dbReference type="InterPro" id="IPR034364">
    <property type="entry name" value="PABP_RRM1"/>
</dbReference>
<name>A0A8K0DK53_IGNLU</name>
<dbReference type="GO" id="GO:0005737">
    <property type="term" value="C:cytoplasm"/>
    <property type="evidence" value="ECO:0007669"/>
    <property type="project" value="UniProtKB-SubCell"/>
</dbReference>
<dbReference type="NCBIfam" id="TIGR01628">
    <property type="entry name" value="PABP-1234"/>
    <property type="match status" value="1"/>
</dbReference>
<dbReference type="InterPro" id="IPR045305">
    <property type="entry name" value="RRM2_I_PABPs"/>
</dbReference>
<feature type="domain" description="RRM" evidence="8">
    <location>
        <begin position="100"/>
        <end position="177"/>
    </location>
</feature>
<dbReference type="CDD" id="cd12380">
    <property type="entry name" value="RRM3_I_PABPs"/>
    <property type="match status" value="1"/>
</dbReference>
<dbReference type="FunFam" id="3.30.70.330:FF:000021">
    <property type="entry name" value="Polyadenylate-binding protein"/>
    <property type="match status" value="1"/>
</dbReference>
<dbReference type="Gene3D" id="1.10.1900.10">
    <property type="entry name" value="c-terminal domain of poly(a) binding protein"/>
    <property type="match status" value="1"/>
</dbReference>
<keyword evidence="4" id="KW-0677">Repeat</keyword>
<dbReference type="SUPFAM" id="SSF63570">
    <property type="entry name" value="PABC (PABP) domain"/>
    <property type="match status" value="1"/>
</dbReference>
<comment type="similarity">
    <text evidence="2 7">Belongs to the polyadenylate-binding protein type-1 family.</text>
</comment>
<comment type="caution">
    <text evidence="10">The sequence shown here is derived from an EMBL/GenBank/DDBJ whole genome shotgun (WGS) entry which is preliminary data.</text>
</comment>
<evidence type="ECO:0000256" key="6">
    <source>
        <dbReference type="PROSITE-ProRule" id="PRU00176"/>
    </source>
</evidence>
<dbReference type="OrthoDB" id="19742at2759"/>
<dbReference type="FunFam" id="1.10.1900.10:FF:000004">
    <property type="entry name" value="Polyadenylate-binding protein"/>
    <property type="match status" value="1"/>
</dbReference>
<dbReference type="SMART" id="SM00517">
    <property type="entry name" value="PolyA"/>
    <property type="match status" value="1"/>
</dbReference>
<dbReference type="Pfam" id="PF00658">
    <property type="entry name" value="MLLE"/>
    <property type="match status" value="1"/>
</dbReference>
<dbReference type="PANTHER" id="PTHR24012">
    <property type="entry name" value="RNA BINDING PROTEIN"/>
    <property type="match status" value="1"/>
</dbReference>
<sequence length="592" mass="66730">MNAGQQANYPMASLYVGDLHPDVTEAMLYEKFSSAGPLLSLRVCRDIVTRRSLGYAYVNFHHPTDAERALDTMNFDLLKGKPIRIMWSQRDPSLRKSGVGNVFIKNLDKNIENKALYDTFSAFGNILSCKVAMDDRGASKGYGFVHFETEESAKKAIDKVNGMLLNGKKVYVGKFIPRLEREKQLGEKAKLFTNVYVKNFKKDMTDENLREIFVKFGNITSCVVMKNTDGSSKCFGFVAFDNPRSAEVAVKEMHNKDINGQILYVARAQKKSERINELKRQYEQLRSERYTRCQGVNLFIKNLDDSIDDDRLRREFTQFGTITSAKVMVEDGRSKGFGFVCYTSPEEATKAVTEMNGRMVGTKPLYVALAQRKEDRKAYLASQYVHRYRFQHNIPYGPPSAPYLVPTIAHGPRFFNHINHIRPTPRWPTPAPIRPNGTYPPVPTTPYRVTSRPSIQNNNIRNSVIARPITGQQAAVVHSRPNSKYTANSPNSINRPIAINLNNGGDSIPLNANTLATATPQDQKQIIGERLFAYVGKMYPELAGKITGMLLEIDNSELLHMIDNQESLRAKVEEAIAVLQAHSAKKANMVQE</sequence>
<feature type="domain" description="RRM" evidence="8">
    <location>
        <begin position="193"/>
        <end position="270"/>
    </location>
</feature>
<evidence type="ECO:0000256" key="5">
    <source>
        <dbReference type="ARBA" id="ARBA00022884"/>
    </source>
</evidence>
<dbReference type="InterPro" id="IPR003954">
    <property type="entry name" value="RRM_euk-type"/>
</dbReference>
<dbReference type="CDD" id="cd12379">
    <property type="entry name" value="RRM2_I_PABPs"/>
    <property type="match status" value="1"/>
</dbReference>
<keyword evidence="3 7" id="KW-0963">Cytoplasm</keyword>
<evidence type="ECO:0000259" key="8">
    <source>
        <dbReference type="PROSITE" id="PS50102"/>
    </source>
</evidence>